<dbReference type="AlphaFoldDB" id="A0A975CQA1"/>
<proteinExistence type="predicted"/>
<evidence type="ECO:0000313" key="1">
    <source>
        <dbReference type="EMBL" id="QTE21236.1"/>
    </source>
</evidence>
<protein>
    <submittedName>
        <fullName evidence="1">Uncharacterized protein</fullName>
    </submittedName>
</protein>
<dbReference type="KEGG" id="pcea:J3359_10330"/>
<dbReference type="RefSeq" id="WP_208076796.1">
    <property type="nucleotide sequence ID" value="NZ_CP071869.1"/>
</dbReference>
<name>A0A975CQA1_9FLAO</name>
<dbReference type="EMBL" id="CP071869">
    <property type="protein sequence ID" value="QTE21236.1"/>
    <property type="molecule type" value="Genomic_DNA"/>
</dbReference>
<sequence length="48" mass="5626">MVQLQLADLVKKSKGDKRKGYCYEVVNYDDYKNTNTQIETLLNSTLQR</sequence>
<keyword evidence="2" id="KW-1185">Reference proteome</keyword>
<dbReference type="Proteomes" id="UP000663920">
    <property type="component" value="Chromosome"/>
</dbReference>
<evidence type="ECO:0000313" key="2">
    <source>
        <dbReference type="Proteomes" id="UP000663920"/>
    </source>
</evidence>
<reference evidence="1 2" key="1">
    <citation type="submission" date="2021-03" db="EMBL/GenBank/DDBJ databases">
        <title>Complete genome of Polaribacter_sp.SM13.</title>
        <authorList>
            <person name="Jeong S.W."/>
            <person name="Bae J.W."/>
        </authorList>
    </citation>
    <scope>NUCLEOTIDE SEQUENCE [LARGE SCALE GENOMIC DNA]</scope>
    <source>
        <strain evidence="1 2">SM13</strain>
    </source>
</reference>
<accession>A0A975CQA1</accession>
<gene>
    <name evidence="1" type="ORF">J3359_10330</name>
</gene>
<organism evidence="1 2">
    <name type="scientific">Polaribacter cellanae</name>
    <dbReference type="NCBI Taxonomy" id="2818493"/>
    <lineage>
        <taxon>Bacteria</taxon>
        <taxon>Pseudomonadati</taxon>
        <taxon>Bacteroidota</taxon>
        <taxon>Flavobacteriia</taxon>
        <taxon>Flavobacteriales</taxon>
        <taxon>Flavobacteriaceae</taxon>
    </lineage>
</organism>